<dbReference type="InterPro" id="IPR029063">
    <property type="entry name" value="SAM-dependent_MTases_sf"/>
</dbReference>
<organism evidence="7 8">
    <name type="scientific">Aureimonas flava</name>
    <dbReference type="NCBI Taxonomy" id="2320271"/>
    <lineage>
        <taxon>Bacteria</taxon>
        <taxon>Pseudomonadati</taxon>
        <taxon>Pseudomonadota</taxon>
        <taxon>Alphaproteobacteria</taxon>
        <taxon>Hyphomicrobiales</taxon>
        <taxon>Aurantimonadaceae</taxon>
        <taxon>Aureimonas</taxon>
    </lineage>
</organism>
<evidence type="ECO:0000256" key="4">
    <source>
        <dbReference type="ARBA" id="ARBA00022884"/>
    </source>
</evidence>
<dbReference type="InterPro" id="IPR023267">
    <property type="entry name" value="RCMT"/>
</dbReference>
<dbReference type="PANTHER" id="PTHR22807:SF53">
    <property type="entry name" value="RIBOSOMAL RNA SMALL SUBUNIT METHYLTRANSFERASE B-RELATED"/>
    <property type="match status" value="1"/>
</dbReference>
<dbReference type="Gene3D" id="3.30.70.1170">
    <property type="entry name" value="Sun protein, domain 3"/>
    <property type="match status" value="1"/>
</dbReference>
<evidence type="ECO:0000256" key="5">
    <source>
        <dbReference type="PROSITE-ProRule" id="PRU01023"/>
    </source>
</evidence>
<dbReference type="Pfam" id="PF22458">
    <property type="entry name" value="RsmF-B_ferredox"/>
    <property type="match status" value="1"/>
</dbReference>
<dbReference type="Pfam" id="PF01189">
    <property type="entry name" value="Methyltr_RsmB-F"/>
    <property type="match status" value="1"/>
</dbReference>
<dbReference type="InterPro" id="IPR054728">
    <property type="entry name" value="RsmB-like_ferredoxin"/>
</dbReference>
<evidence type="ECO:0000256" key="1">
    <source>
        <dbReference type="ARBA" id="ARBA00022603"/>
    </source>
</evidence>
<dbReference type="InterPro" id="IPR049560">
    <property type="entry name" value="MeTrfase_RsmB-F_NOP2_cat"/>
</dbReference>
<dbReference type="GO" id="GO:0008173">
    <property type="term" value="F:RNA methyltransferase activity"/>
    <property type="evidence" value="ECO:0007669"/>
    <property type="project" value="InterPro"/>
</dbReference>
<name>A0A3A1WHR5_9HYPH</name>
<keyword evidence="2 5" id="KW-0808">Transferase</keyword>
<dbReference type="InterPro" id="IPR001678">
    <property type="entry name" value="MeTrfase_RsmB-F_NOP2_dom"/>
</dbReference>
<keyword evidence="8" id="KW-1185">Reference proteome</keyword>
<reference evidence="8" key="1">
    <citation type="submission" date="2018-09" db="EMBL/GenBank/DDBJ databases">
        <authorList>
            <person name="Tuo L."/>
        </authorList>
    </citation>
    <scope>NUCLEOTIDE SEQUENCE [LARGE SCALE GENOMIC DNA]</scope>
    <source>
        <strain evidence="8">M2BS4Y-1</strain>
    </source>
</reference>
<dbReference type="AlphaFoldDB" id="A0A3A1WHR5"/>
<feature type="active site" description="Nucleophile" evidence="5">
    <location>
        <position position="359"/>
    </location>
</feature>
<evidence type="ECO:0000259" key="6">
    <source>
        <dbReference type="PROSITE" id="PS51686"/>
    </source>
</evidence>
<comment type="caution">
    <text evidence="5">Lacks conserved residue(s) required for the propagation of feature annotation.</text>
</comment>
<dbReference type="CDD" id="cd02440">
    <property type="entry name" value="AdoMet_MTases"/>
    <property type="match status" value="1"/>
</dbReference>
<dbReference type="GO" id="GO:0001510">
    <property type="term" value="P:RNA methylation"/>
    <property type="evidence" value="ECO:0007669"/>
    <property type="project" value="InterPro"/>
</dbReference>
<dbReference type="SUPFAM" id="SSF53335">
    <property type="entry name" value="S-adenosyl-L-methionine-dependent methyltransferases"/>
    <property type="match status" value="1"/>
</dbReference>
<dbReference type="PRINTS" id="PR02008">
    <property type="entry name" value="RCMTFAMILY"/>
</dbReference>
<dbReference type="GO" id="GO:0003723">
    <property type="term" value="F:RNA binding"/>
    <property type="evidence" value="ECO:0007669"/>
    <property type="project" value="UniProtKB-UniRule"/>
</dbReference>
<keyword evidence="3 5" id="KW-0949">S-adenosyl-L-methionine</keyword>
<accession>A0A3A1WHR5</accession>
<evidence type="ECO:0000313" key="8">
    <source>
        <dbReference type="Proteomes" id="UP000265750"/>
    </source>
</evidence>
<dbReference type="Proteomes" id="UP000265750">
    <property type="component" value="Unassembled WGS sequence"/>
</dbReference>
<keyword evidence="1 5" id="KW-0489">Methyltransferase</keyword>
<feature type="binding site" evidence="5">
    <location>
        <position position="263"/>
    </location>
    <ligand>
        <name>S-adenosyl-L-methionine</name>
        <dbReference type="ChEBI" id="CHEBI:59789"/>
    </ligand>
</feature>
<feature type="binding site" evidence="5">
    <location>
        <position position="306"/>
    </location>
    <ligand>
        <name>S-adenosyl-L-methionine</name>
        <dbReference type="ChEBI" id="CHEBI:59789"/>
    </ligand>
</feature>
<comment type="caution">
    <text evidence="7">The sequence shown here is derived from an EMBL/GenBank/DDBJ whole genome shotgun (WGS) entry which is preliminary data.</text>
</comment>
<gene>
    <name evidence="7" type="ORF">D3218_18175</name>
</gene>
<dbReference type="Gene3D" id="3.40.50.150">
    <property type="entry name" value="Vaccinia Virus protein VP39"/>
    <property type="match status" value="1"/>
</dbReference>
<evidence type="ECO:0000256" key="3">
    <source>
        <dbReference type="ARBA" id="ARBA00022691"/>
    </source>
</evidence>
<dbReference type="OrthoDB" id="9810297at2"/>
<evidence type="ECO:0000313" key="7">
    <source>
        <dbReference type="EMBL" id="RIX97724.1"/>
    </source>
</evidence>
<dbReference type="PANTHER" id="PTHR22807">
    <property type="entry name" value="NOP2 YEAST -RELATED NOL1/NOP2/FMU SUN DOMAIN-CONTAINING"/>
    <property type="match status" value="1"/>
</dbReference>
<keyword evidence="4 5" id="KW-0694">RNA-binding</keyword>
<dbReference type="PROSITE" id="PS51686">
    <property type="entry name" value="SAM_MT_RSMB_NOP"/>
    <property type="match status" value="1"/>
</dbReference>
<dbReference type="EMBL" id="QYRN01000013">
    <property type="protein sequence ID" value="RIX97724.1"/>
    <property type="molecule type" value="Genomic_DNA"/>
</dbReference>
<evidence type="ECO:0000256" key="2">
    <source>
        <dbReference type="ARBA" id="ARBA00022679"/>
    </source>
</evidence>
<comment type="similarity">
    <text evidence="5">Belongs to the class I-like SAM-binding methyltransferase superfamily. RsmB/NOP family.</text>
</comment>
<protein>
    <submittedName>
        <fullName evidence="7">RsmB/NOP family class I SAM-dependent RNA methyltransferase</fullName>
    </submittedName>
</protein>
<proteinExistence type="inferred from homology"/>
<feature type="domain" description="SAM-dependent MTase RsmB/NOP-type" evidence="6">
    <location>
        <begin position="145"/>
        <end position="431"/>
    </location>
</feature>
<dbReference type="RefSeq" id="WP_119541502.1">
    <property type="nucleotide sequence ID" value="NZ_QYRN01000013.1"/>
</dbReference>
<sequence>MRLGGRIAAAVEVLDDMASRRRPVADALKDWGLSHRFAGSGDRSAIGNLVYDVLRRRRSLAHRMGTDATGPLVFGAFLDSSGMDPAELRAALDGDRFAPPLPDDAVLARFRRAGAEGSEPAVAADVPDWLAEPLRAALGDDWIAEARALSDRPPLDMRVNTLKAARGEVEAELAPFGAGPTPLSPVGLRVAPIAGEGRHPNVQVERGFQTGAFEIQDEGSQVAALLCGARAGERVLDYCAGAGGKTLALAAASDNQAEIHAFDADRQRLAPIWDRLARAGASSVTVHAPRDDLTPLHGTMDLVVVDAPCTGTGTWRRRPDAKWRLNEAQLAKRTGEQDKVLDAAARFAKPGARLAYITCSVLRAENAERVEAFLGRMPGWRLADAEALWADRLPAAGPAYHAERIAAGSVLTLTPLRSGTDGFFFALLERTP</sequence>